<reference evidence="2 3" key="1">
    <citation type="submission" date="2024-09" db="EMBL/GenBank/DDBJ databases">
        <title>Chromosome-scale assembly of Riccia fluitans.</title>
        <authorList>
            <person name="Paukszto L."/>
            <person name="Sawicki J."/>
            <person name="Karawczyk K."/>
            <person name="Piernik-Szablinska J."/>
            <person name="Szczecinska M."/>
            <person name="Mazdziarz M."/>
        </authorList>
    </citation>
    <scope>NUCLEOTIDE SEQUENCE [LARGE SCALE GENOMIC DNA]</scope>
    <source>
        <strain evidence="2">Rf_01</strain>
        <tissue evidence="2">Aerial parts of the thallus</tissue>
    </source>
</reference>
<dbReference type="EMBL" id="JBHFFA010000006">
    <property type="protein sequence ID" value="KAL2621006.1"/>
    <property type="molecule type" value="Genomic_DNA"/>
</dbReference>
<accession>A0ABD1Y2N0</accession>
<feature type="region of interest" description="Disordered" evidence="1">
    <location>
        <begin position="1"/>
        <end position="61"/>
    </location>
</feature>
<feature type="compositionally biased region" description="Polar residues" evidence="1">
    <location>
        <begin position="15"/>
        <end position="34"/>
    </location>
</feature>
<dbReference type="AlphaFoldDB" id="A0ABD1Y2N0"/>
<organism evidence="2 3">
    <name type="scientific">Riccia fluitans</name>
    <dbReference type="NCBI Taxonomy" id="41844"/>
    <lineage>
        <taxon>Eukaryota</taxon>
        <taxon>Viridiplantae</taxon>
        <taxon>Streptophyta</taxon>
        <taxon>Embryophyta</taxon>
        <taxon>Marchantiophyta</taxon>
        <taxon>Marchantiopsida</taxon>
        <taxon>Marchantiidae</taxon>
        <taxon>Marchantiales</taxon>
        <taxon>Ricciaceae</taxon>
        <taxon>Riccia</taxon>
    </lineage>
</organism>
<keyword evidence="3" id="KW-1185">Reference proteome</keyword>
<evidence type="ECO:0000313" key="3">
    <source>
        <dbReference type="Proteomes" id="UP001605036"/>
    </source>
</evidence>
<gene>
    <name evidence="2" type="ORF">R1flu_001211</name>
</gene>
<sequence>MQATPSLFGIPNAADNGQSDASPNFVNQSSTGTPSVVDLNCTPPMSDPSPTRNAIPTRAGGSTVNRIIDRVISVDSDARDGSESVVPGTRGRAVQKGGKSPVSKSIKEVANAVKSFTTAFVEAKKRKAESDDCRTKLLEDLFALKRREMFPDDP</sequence>
<name>A0ABD1Y2N0_9MARC</name>
<dbReference type="Proteomes" id="UP001605036">
    <property type="component" value="Unassembled WGS sequence"/>
</dbReference>
<feature type="region of interest" description="Disordered" evidence="1">
    <location>
        <begin position="77"/>
        <end position="100"/>
    </location>
</feature>
<evidence type="ECO:0000256" key="1">
    <source>
        <dbReference type="SAM" id="MobiDB-lite"/>
    </source>
</evidence>
<feature type="compositionally biased region" description="Polar residues" evidence="1">
    <location>
        <begin position="48"/>
        <end position="61"/>
    </location>
</feature>
<protein>
    <submittedName>
        <fullName evidence="2">Uncharacterized protein</fullName>
    </submittedName>
</protein>
<comment type="caution">
    <text evidence="2">The sequence shown here is derived from an EMBL/GenBank/DDBJ whole genome shotgun (WGS) entry which is preliminary data.</text>
</comment>
<evidence type="ECO:0000313" key="2">
    <source>
        <dbReference type="EMBL" id="KAL2621006.1"/>
    </source>
</evidence>
<proteinExistence type="predicted"/>